<proteinExistence type="predicted"/>
<accession>A0A4Z1IPF5</accession>
<sequence>MAIHTQLLFQLPGHASEHNLLKTGSKLAEWPTGINKRLLENVYTSAPMFATGTIMLNEFMLKLKLLKNDKTGSGPIHSLEVGGWTGGSSSRQSSHNHHRRR</sequence>
<protein>
    <submittedName>
        <fullName evidence="2">Uncharacterized protein</fullName>
    </submittedName>
</protein>
<organism evidence="2 3">
    <name type="scientific">Botryotinia convoluta</name>
    <dbReference type="NCBI Taxonomy" id="54673"/>
    <lineage>
        <taxon>Eukaryota</taxon>
        <taxon>Fungi</taxon>
        <taxon>Dikarya</taxon>
        <taxon>Ascomycota</taxon>
        <taxon>Pezizomycotina</taxon>
        <taxon>Leotiomycetes</taxon>
        <taxon>Helotiales</taxon>
        <taxon>Sclerotiniaceae</taxon>
        <taxon>Botryotinia</taxon>
    </lineage>
</organism>
<gene>
    <name evidence="2" type="ORF">BCON_0013g00750</name>
</gene>
<keyword evidence="3" id="KW-1185">Reference proteome</keyword>
<dbReference type="EMBL" id="PQXN01000013">
    <property type="protein sequence ID" value="TGO63429.1"/>
    <property type="molecule type" value="Genomic_DNA"/>
</dbReference>
<evidence type="ECO:0000256" key="1">
    <source>
        <dbReference type="SAM" id="MobiDB-lite"/>
    </source>
</evidence>
<evidence type="ECO:0000313" key="2">
    <source>
        <dbReference type="EMBL" id="TGO63429.1"/>
    </source>
</evidence>
<dbReference type="Proteomes" id="UP000297527">
    <property type="component" value="Unassembled WGS sequence"/>
</dbReference>
<dbReference type="OrthoDB" id="10584004at2759"/>
<evidence type="ECO:0000313" key="3">
    <source>
        <dbReference type="Proteomes" id="UP000297527"/>
    </source>
</evidence>
<feature type="region of interest" description="Disordered" evidence="1">
    <location>
        <begin position="71"/>
        <end position="101"/>
    </location>
</feature>
<reference evidence="2 3" key="1">
    <citation type="submission" date="2017-12" db="EMBL/GenBank/DDBJ databases">
        <title>Comparative genomics of Botrytis spp.</title>
        <authorList>
            <person name="Valero-Jimenez C.A."/>
            <person name="Tapia P."/>
            <person name="Veloso J."/>
            <person name="Silva-Moreno E."/>
            <person name="Staats M."/>
            <person name="Valdes J.H."/>
            <person name="Van Kan J.A.L."/>
        </authorList>
    </citation>
    <scope>NUCLEOTIDE SEQUENCE [LARGE SCALE GENOMIC DNA]</scope>
    <source>
        <strain evidence="2 3">MUCL11595</strain>
    </source>
</reference>
<dbReference type="AlphaFoldDB" id="A0A4Z1IPF5"/>
<comment type="caution">
    <text evidence="2">The sequence shown here is derived from an EMBL/GenBank/DDBJ whole genome shotgun (WGS) entry which is preliminary data.</text>
</comment>
<name>A0A4Z1IPF5_9HELO</name>